<reference evidence="3 4" key="1">
    <citation type="submission" date="2019-03" db="EMBL/GenBank/DDBJ databases">
        <title>Genomic Encyclopedia of Type Strains, Phase IV (KMG-IV): sequencing the most valuable type-strain genomes for metagenomic binning, comparative biology and taxonomic classification.</title>
        <authorList>
            <person name="Goeker M."/>
        </authorList>
    </citation>
    <scope>NUCLEOTIDE SEQUENCE [LARGE SCALE GENOMIC DNA]</scope>
    <source>
        <strain evidence="3 4">DSM 21667</strain>
    </source>
</reference>
<dbReference type="Proteomes" id="UP000295293">
    <property type="component" value="Unassembled WGS sequence"/>
</dbReference>
<dbReference type="PANTHER" id="PTHR30203:SF24">
    <property type="entry name" value="BLR4935 PROTEIN"/>
    <property type="match status" value="1"/>
</dbReference>
<dbReference type="PANTHER" id="PTHR30203">
    <property type="entry name" value="OUTER MEMBRANE CATION EFFLUX PROTEIN"/>
    <property type="match status" value="1"/>
</dbReference>
<accession>A0A4R6Z277</accession>
<dbReference type="AlphaFoldDB" id="A0A4R6Z277"/>
<dbReference type="Gene3D" id="1.20.1600.10">
    <property type="entry name" value="Outer membrane efflux proteins (OEP)"/>
    <property type="match status" value="1"/>
</dbReference>
<evidence type="ECO:0000313" key="4">
    <source>
        <dbReference type="Proteomes" id="UP000295293"/>
    </source>
</evidence>
<comment type="similarity">
    <text evidence="1">Belongs to the outer membrane factor (OMF) (TC 1.B.17) family.</text>
</comment>
<protein>
    <submittedName>
        <fullName evidence="3">Cobalt-zinc-cadmium efflux system outer membrane protein</fullName>
    </submittedName>
</protein>
<keyword evidence="2" id="KW-0732">Signal</keyword>
<comment type="caution">
    <text evidence="3">The sequence shown here is derived from an EMBL/GenBank/DDBJ whole genome shotgun (WGS) entry which is preliminary data.</text>
</comment>
<evidence type="ECO:0000256" key="1">
    <source>
        <dbReference type="ARBA" id="ARBA00007613"/>
    </source>
</evidence>
<name>A0A4R6Z277_9GAMM</name>
<dbReference type="Pfam" id="PF02321">
    <property type="entry name" value="OEP"/>
    <property type="match status" value="2"/>
</dbReference>
<dbReference type="SUPFAM" id="SSF56954">
    <property type="entry name" value="Outer membrane efflux proteins (OEP)"/>
    <property type="match status" value="1"/>
</dbReference>
<organism evidence="3 4">
    <name type="scientific">Tahibacter aquaticus</name>
    <dbReference type="NCBI Taxonomy" id="520092"/>
    <lineage>
        <taxon>Bacteria</taxon>
        <taxon>Pseudomonadati</taxon>
        <taxon>Pseudomonadota</taxon>
        <taxon>Gammaproteobacteria</taxon>
        <taxon>Lysobacterales</taxon>
        <taxon>Rhodanobacteraceae</taxon>
        <taxon>Tahibacter</taxon>
    </lineage>
</organism>
<evidence type="ECO:0000313" key="3">
    <source>
        <dbReference type="EMBL" id="TDR45594.1"/>
    </source>
</evidence>
<dbReference type="InterPro" id="IPR010131">
    <property type="entry name" value="MdtP/NodT-like"/>
</dbReference>
<feature type="chain" id="PRO_5020247729" evidence="2">
    <location>
        <begin position="27"/>
        <end position="423"/>
    </location>
</feature>
<dbReference type="EMBL" id="SNZH01000004">
    <property type="protein sequence ID" value="TDR45594.1"/>
    <property type="molecule type" value="Genomic_DNA"/>
</dbReference>
<keyword evidence="4" id="KW-1185">Reference proteome</keyword>
<evidence type="ECO:0000256" key="2">
    <source>
        <dbReference type="SAM" id="SignalP"/>
    </source>
</evidence>
<dbReference type="OrthoDB" id="9791261at2"/>
<gene>
    <name evidence="3" type="ORF">DFR29_10422</name>
</gene>
<feature type="signal peptide" evidence="2">
    <location>
        <begin position="1"/>
        <end position="26"/>
    </location>
</feature>
<dbReference type="InterPro" id="IPR003423">
    <property type="entry name" value="OMP_efflux"/>
</dbReference>
<dbReference type="GO" id="GO:0015562">
    <property type="term" value="F:efflux transmembrane transporter activity"/>
    <property type="evidence" value="ECO:0007669"/>
    <property type="project" value="InterPro"/>
</dbReference>
<sequence>MFSRIALRRFVAVVALSLAAVTPALAQESGLTLRDALERTLKSNPDLSAYQYVLKAQDGRITQSGLKPNPTLSASLENVLGTGEVRSFKSAELSLSLSQLIELGGLRDRRVAVSRGEREVLEIEGHVRRLDVVAETARRFVAVVSQQEQHALTHQAVELAERTSAAVDRRVKAAKSPLAEQERAVVALERARNDDAHAEHELKTARYELAASWGATEPDFETISADLYALPTIGEYPSLLADLENTPDFTRYLSEARLRDSEITLAIANRRPGIEVGVGLRRLQASGDTALMFSVGMPLAVYNRNQGVIAEAEARRSGAEANRSAALVRARTGLFGYYQELLDRRREVEALSARALPSAESALKNTEYAYERGRYGYLEFVDAQRELLAVKRDLIASATQYHLTLIEIERLTGTGLSTSRTLP</sequence>
<proteinExistence type="inferred from homology"/>